<proteinExistence type="predicted"/>
<sequence length="256" mass="28090">MPNIHLGTPSRLLTATVLALSLASPVAAQSRDESIDAFVEGNVLGIFYHEMGHALIHIEEIPIFGQEEDAADVFSVVLTEALWEPDYALQLAYDHALGFDAEAQDRADDGDDVAWWDVHGPDEQRFYNTVCLYYGADPDNRTTYADDMGLPAERAEYCPEEFDQAWEAWGGVLDTVMDRGPGGSLRYEGPSDGLAGTVLSDEVAALNDMLTLSDSLTVRLTACGEANAFYDPVDRTVTFCTEFEDHLRAQGEAIIE</sequence>
<keyword evidence="3" id="KW-1185">Reference proteome</keyword>
<feature type="signal peptide" evidence="1">
    <location>
        <begin position="1"/>
        <end position="28"/>
    </location>
</feature>
<evidence type="ECO:0000313" key="2">
    <source>
        <dbReference type="EMBL" id="GIT96898.1"/>
    </source>
</evidence>
<name>A0ABQ4NR63_9RHOB</name>
<evidence type="ECO:0000256" key="1">
    <source>
        <dbReference type="SAM" id="SignalP"/>
    </source>
</evidence>
<accession>A0ABQ4NR63</accession>
<evidence type="ECO:0000313" key="3">
    <source>
        <dbReference type="Proteomes" id="UP000786693"/>
    </source>
</evidence>
<reference evidence="2 3" key="1">
    <citation type="submission" date="2021-05" db="EMBL/GenBank/DDBJ databases">
        <title>Bacteria Genome sequencing.</title>
        <authorList>
            <person name="Takabe Y."/>
            <person name="Nakajima Y."/>
            <person name="Suzuki S."/>
            <person name="Shiozaki T."/>
        </authorList>
    </citation>
    <scope>NUCLEOTIDE SEQUENCE [LARGE SCALE GENOMIC DNA]</scope>
    <source>
        <strain evidence="2 3">AI_62</strain>
    </source>
</reference>
<organism evidence="2 3">
    <name type="scientific">Jannaschia pagri</name>
    <dbReference type="NCBI Taxonomy" id="2829797"/>
    <lineage>
        <taxon>Bacteria</taxon>
        <taxon>Pseudomonadati</taxon>
        <taxon>Pseudomonadota</taxon>
        <taxon>Alphaproteobacteria</taxon>
        <taxon>Rhodobacterales</taxon>
        <taxon>Roseobacteraceae</taxon>
        <taxon>Jannaschia</taxon>
    </lineage>
</organism>
<dbReference type="Proteomes" id="UP000786693">
    <property type="component" value="Unassembled WGS sequence"/>
</dbReference>
<comment type="caution">
    <text evidence="2">The sequence shown here is derived from an EMBL/GenBank/DDBJ whole genome shotgun (WGS) entry which is preliminary data.</text>
</comment>
<feature type="chain" id="PRO_5046183811" description="Metallopeptidase" evidence="1">
    <location>
        <begin position="29"/>
        <end position="256"/>
    </location>
</feature>
<keyword evidence="1" id="KW-0732">Signal</keyword>
<dbReference type="InterPro" id="IPR025644">
    <property type="entry name" value="DUF4344"/>
</dbReference>
<evidence type="ECO:0008006" key="4">
    <source>
        <dbReference type="Google" id="ProtNLM"/>
    </source>
</evidence>
<protein>
    <recommendedName>
        <fullName evidence="4">Metallopeptidase</fullName>
    </recommendedName>
</protein>
<gene>
    <name evidence="2" type="ORF">JANAI62_35210</name>
</gene>
<dbReference type="Pfam" id="PF14247">
    <property type="entry name" value="DUF4344"/>
    <property type="match status" value="2"/>
</dbReference>
<dbReference type="EMBL" id="BPFH01000008">
    <property type="protein sequence ID" value="GIT96898.1"/>
    <property type="molecule type" value="Genomic_DNA"/>
</dbReference>
<dbReference type="RefSeq" id="WP_220750389.1">
    <property type="nucleotide sequence ID" value="NZ_BPFH01000008.1"/>
</dbReference>